<dbReference type="Pfam" id="PF17111">
    <property type="entry name" value="PigL_N"/>
    <property type="match status" value="1"/>
</dbReference>
<keyword evidence="4" id="KW-1185">Reference proteome</keyword>
<accession>A0A9W9NFR7</accession>
<dbReference type="AlphaFoldDB" id="A0A9W9NFR7"/>
<dbReference type="OrthoDB" id="2687876at2759"/>
<sequence length="432" mass="47934">MAEPFGLASGTLALATLAFQSSVSLYETVNSFHPHPKRVRALLGELEALSTALASLVDRVKSTSDVGHSVLDLPLLRCDNACKKFRQEVTQCTSRLNSNRASFRDWATLTYMGDKIDDFCDLLAGYKATINTALTDATLRQSTVTVESTGKYEDLIHDAKDDLGAQISAARMGNQPVIELLQAEVDENDQSFFRVLVDGLSIKYITVEPDIYSTEDMCFGPSLVSVLPTFPIGDWNDGLVAKNPNDGKPFFARVCLAPFPGVQNTWHEIYVDYLDLSIGRKLRTGIYEAKSSLSDDIIVVKFARFPWEVQYIENETTAYQWISGHNIGPQFLGHLTENGRVIGFLMERITDARHASAEDIEVCREVLSRLHNLGVRHGDTNRFNFLIRDSKATLIDFDTAQKCDDRDSLLQESEELSACLKDMSGRGGGGLL</sequence>
<protein>
    <submittedName>
        <fullName evidence="3">Alpha-galactosidase A</fullName>
    </submittedName>
</protein>
<feature type="chain" id="PRO_5040827720" evidence="1">
    <location>
        <begin position="19"/>
        <end position="432"/>
    </location>
</feature>
<keyword evidence="1" id="KW-0732">Signal</keyword>
<dbReference type="RefSeq" id="XP_058313649.1">
    <property type="nucleotide sequence ID" value="XM_058448238.1"/>
</dbReference>
<organism evidence="3 4">
    <name type="scientific">Penicillium cinerascens</name>
    <dbReference type="NCBI Taxonomy" id="70096"/>
    <lineage>
        <taxon>Eukaryota</taxon>
        <taxon>Fungi</taxon>
        <taxon>Dikarya</taxon>
        <taxon>Ascomycota</taxon>
        <taxon>Pezizomycotina</taxon>
        <taxon>Eurotiomycetes</taxon>
        <taxon>Eurotiomycetidae</taxon>
        <taxon>Eurotiales</taxon>
        <taxon>Aspergillaceae</taxon>
        <taxon>Penicillium</taxon>
    </lineage>
</organism>
<comment type="caution">
    <text evidence="3">The sequence shown here is derived from an EMBL/GenBank/DDBJ whole genome shotgun (WGS) entry which is preliminary data.</text>
</comment>
<dbReference type="GeneID" id="83175538"/>
<reference evidence="3" key="1">
    <citation type="submission" date="2022-12" db="EMBL/GenBank/DDBJ databases">
        <authorList>
            <person name="Petersen C."/>
        </authorList>
    </citation>
    <scope>NUCLEOTIDE SEQUENCE</scope>
    <source>
        <strain evidence="3">IBT 15544</strain>
    </source>
</reference>
<dbReference type="EMBL" id="JAPQKR010000004">
    <property type="protein sequence ID" value="KAJ5219076.1"/>
    <property type="molecule type" value="Genomic_DNA"/>
</dbReference>
<feature type="domain" description="Azaphilone pigments biosynthesis cluster protein L N-terminal" evidence="2">
    <location>
        <begin position="2"/>
        <end position="168"/>
    </location>
</feature>
<evidence type="ECO:0000313" key="3">
    <source>
        <dbReference type="EMBL" id="KAJ5219076.1"/>
    </source>
</evidence>
<evidence type="ECO:0000256" key="1">
    <source>
        <dbReference type="SAM" id="SignalP"/>
    </source>
</evidence>
<feature type="signal peptide" evidence="1">
    <location>
        <begin position="1"/>
        <end position="18"/>
    </location>
</feature>
<dbReference type="InterPro" id="IPR011009">
    <property type="entry name" value="Kinase-like_dom_sf"/>
</dbReference>
<dbReference type="InterPro" id="IPR031348">
    <property type="entry name" value="PigL_N"/>
</dbReference>
<evidence type="ECO:0000259" key="2">
    <source>
        <dbReference type="Pfam" id="PF17111"/>
    </source>
</evidence>
<dbReference type="Gene3D" id="1.10.510.10">
    <property type="entry name" value="Transferase(Phosphotransferase) domain 1"/>
    <property type="match status" value="1"/>
</dbReference>
<name>A0A9W9NFR7_9EURO</name>
<dbReference type="Proteomes" id="UP001150904">
    <property type="component" value="Unassembled WGS sequence"/>
</dbReference>
<evidence type="ECO:0000313" key="4">
    <source>
        <dbReference type="Proteomes" id="UP001150904"/>
    </source>
</evidence>
<proteinExistence type="predicted"/>
<gene>
    <name evidence="3" type="ORF">N7498_001175</name>
</gene>
<reference evidence="3" key="2">
    <citation type="journal article" date="2023" name="IMA Fungus">
        <title>Comparative genomic study of the Penicillium genus elucidates a diverse pangenome and 15 lateral gene transfer events.</title>
        <authorList>
            <person name="Petersen C."/>
            <person name="Sorensen T."/>
            <person name="Nielsen M.R."/>
            <person name="Sondergaard T.E."/>
            <person name="Sorensen J.L."/>
            <person name="Fitzpatrick D.A."/>
            <person name="Frisvad J.C."/>
            <person name="Nielsen K.L."/>
        </authorList>
    </citation>
    <scope>NUCLEOTIDE SEQUENCE</scope>
    <source>
        <strain evidence="3">IBT 15544</strain>
    </source>
</reference>
<dbReference type="SUPFAM" id="SSF56112">
    <property type="entry name" value="Protein kinase-like (PK-like)"/>
    <property type="match status" value="1"/>
</dbReference>